<dbReference type="AlphaFoldDB" id="A0A226DT98"/>
<dbReference type="EMBL" id="LNIX01000011">
    <property type="protein sequence ID" value="OXA48725.1"/>
    <property type="molecule type" value="Genomic_DNA"/>
</dbReference>
<proteinExistence type="predicted"/>
<keyword evidence="3" id="KW-1185">Reference proteome</keyword>
<evidence type="ECO:0000313" key="3">
    <source>
        <dbReference type="Proteomes" id="UP000198287"/>
    </source>
</evidence>
<accession>A0A226DT98</accession>
<evidence type="ECO:0000313" key="2">
    <source>
        <dbReference type="EMBL" id="OXA48725.1"/>
    </source>
</evidence>
<sequence length="101" mass="10778">MEFKSASILIVVLALGLNTCSASDFAAAQPDENSKVDGQRRPVAIDDGTIISLQENPIAPKCTYCGGFTHAGCSNHCYWSGYRCYSCIAHPCYCVCSNSGC</sequence>
<dbReference type="Proteomes" id="UP000198287">
    <property type="component" value="Unassembled WGS sequence"/>
</dbReference>
<evidence type="ECO:0000256" key="1">
    <source>
        <dbReference type="SAM" id="SignalP"/>
    </source>
</evidence>
<organism evidence="2 3">
    <name type="scientific">Folsomia candida</name>
    <name type="common">Springtail</name>
    <dbReference type="NCBI Taxonomy" id="158441"/>
    <lineage>
        <taxon>Eukaryota</taxon>
        <taxon>Metazoa</taxon>
        <taxon>Ecdysozoa</taxon>
        <taxon>Arthropoda</taxon>
        <taxon>Hexapoda</taxon>
        <taxon>Collembola</taxon>
        <taxon>Entomobryomorpha</taxon>
        <taxon>Isotomoidea</taxon>
        <taxon>Isotomidae</taxon>
        <taxon>Proisotominae</taxon>
        <taxon>Folsomia</taxon>
    </lineage>
</organism>
<name>A0A226DT98_FOLCA</name>
<feature type="signal peptide" evidence="1">
    <location>
        <begin position="1"/>
        <end position="22"/>
    </location>
</feature>
<feature type="chain" id="PRO_5012691625" evidence="1">
    <location>
        <begin position="23"/>
        <end position="101"/>
    </location>
</feature>
<reference evidence="2 3" key="1">
    <citation type="submission" date="2015-12" db="EMBL/GenBank/DDBJ databases">
        <title>The genome of Folsomia candida.</title>
        <authorList>
            <person name="Faddeeva A."/>
            <person name="Derks M.F."/>
            <person name="Anvar Y."/>
            <person name="Smit S."/>
            <person name="Van Straalen N."/>
            <person name="Roelofs D."/>
        </authorList>
    </citation>
    <scope>NUCLEOTIDE SEQUENCE [LARGE SCALE GENOMIC DNA]</scope>
    <source>
        <strain evidence="2 3">VU population</strain>
        <tissue evidence="2">Whole body</tissue>
    </source>
</reference>
<gene>
    <name evidence="2" type="ORF">Fcan01_16434</name>
</gene>
<keyword evidence="1" id="KW-0732">Signal</keyword>
<protein>
    <submittedName>
        <fullName evidence="2">Uncharacterized protein</fullName>
    </submittedName>
</protein>
<comment type="caution">
    <text evidence="2">The sequence shown here is derived from an EMBL/GenBank/DDBJ whole genome shotgun (WGS) entry which is preliminary data.</text>
</comment>